<dbReference type="Gene3D" id="3.40.50.170">
    <property type="entry name" value="Formyl transferase, N-terminal domain"/>
    <property type="match status" value="1"/>
</dbReference>
<evidence type="ECO:0000259" key="1">
    <source>
        <dbReference type="Pfam" id="PF00551"/>
    </source>
</evidence>
<dbReference type="Pfam" id="PF00551">
    <property type="entry name" value="Formyl_trans_N"/>
    <property type="match status" value="1"/>
</dbReference>
<dbReference type="InterPro" id="IPR002376">
    <property type="entry name" value="Formyl_transf_N"/>
</dbReference>
<dbReference type="SUPFAM" id="SSF53328">
    <property type="entry name" value="Formyltransferase"/>
    <property type="match status" value="1"/>
</dbReference>
<sequence length="271" mass="29076">MKPILLIAGYDKAPHAIAIAEQLRRLGTPPDLILIAYPLSLARISTVLRTRGLPAILRYAAGKGRTGSAGQSSPLRAYLRDAGLAEERSLKSWARRWNVRCASVRDINSPAAVRIVSQLGPSVAGYTGGGILRRPFLEAAGRHVLNAHSGPLPAIRGMNACEWSLLLGHPLAVTVHHIDEGIDTGPELERIAVQAHAGDKVDALRERCVVAGIDALTRHIHAAACGKAAVPCSSPGEPERQCFVLAPALREVLELRLPELISRQQEMVQQG</sequence>
<proteinExistence type="predicted"/>
<dbReference type="EMBL" id="JBHSGQ010000012">
    <property type="protein sequence ID" value="MFC4726428.1"/>
    <property type="molecule type" value="Genomic_DNA"/>
</dbReference>
<evidence type="ECO:0000313" key="3">
    <source>
        <dbReference type="Proteomes" id="UP001596024"/>
    </source>
</evidence>
<gene>
    <name evidence="2" type="ORF">ACFPB0_14120</name>
</gene>
<dbReference type="InterPro" id="IPR036477">
    <property type="entry name" value="Formyl_transf_N_sf"/>
</dbReference>
<feature type="domain" description="Formyl transferase N-terminal" evidence="1">
    <location>
        <begin position="124"/>
        <end position="216"/>
    </location>
</feature>
<accession>A0ABV9NHD1</accession>
<name>A0ABV9NHD1_9PROT</name>
<dbReference type="RefSeq" id="WP_371394295.1">
    <property type="nucleotide sequence ID" value="NZ_CP163421.1"/>
</dbReference>
<dbReference type="Proteomes" id="UP001596024">
    <property type="component" value="Unassembled WGS sequence"/>
</dbReference>
<organism evidence="2 3">
    <name type="scientific">Glycocaulis abyssi</name>
    <dbReference type="NCBI Taxonomy" id="1433403"/>
    <lineage>
        <taxon>Bacteria</taxon>
        <taxon>Pseudomonadati</taxon>
        <taxon>Pseudomonadota</taxon>
        <taxon>Alphaproteobacteria</taxon>
        <taxon>Maricaulales</taxon>
        <taxon>Maricaulaceae</taxon>
        <taxon>Glycocaulis</taxon>
    </lineage>
</organism>
<reference evidence="3" key="1">
    <citation type="journal article" date="2019" name="Int. J. Syst. Evol. Microbiol.">
        <title>The Global Catalogue of Microorganisms (GCM) 10K type strain sequencing project: providing services to taxonomists for standard genome sequencing and annotation.</title>
        <authorList>
            <consortium name="The Broad Institute Genomics Platform"/>
            <consortium name="The Broad Institute Genome Sequencing Center for Infectious Disease"/>
            <person name="Wu L."/>
            <person name="Ma J."/>
        </authorList>
    </citation>
    <scope>NUCLEOTIDE SEQUENCE [LARGE SCALE GENOMIC DNA]</scope>
    <source>
        <strain evidence="3">CCUG 62981</strain>
    </source>
</reference>
<keyword evidence="3" id="KW-1185">Reference proteome</keyword>
<evidence type="ECO:0000313" key="2">
    <source>
        <dbReference type="EMBL" id="MFC4726428.1"/>
    </source>
</evidence>
<comment type="caution">
    <text evidence="2">The sequence shown here is derived from an EMBL/GenBank/DDBJ whole genome shotgun (WGS) entry which is preliminary data.</text>
</comment>
<protein>
    <submittedName>
        <fullName evidence="2">Formyltransferase family protein</fullName>
    </submittedName>
</protein>